<proteinExistence type="predicted"/>
<keyword evidence="1" id="KW-0472">Membrane</keyword>
<evidence type="ECO:0008006" key="4">
    <source>
        <dbReference type="Google" id="ProtNLM"/>
    </source>
</evidence>
<dbReference type="EMBL" id="QLUW01000001">
    <property type="protein sequence ID" value="RAP78453.1"/>
    <property type="molecule type" value="Genomic_DNA"/>
</dbReference>
<feature type="transmembrane region" description="Helical" evidence="1">
    <location>
        <begin position="7"/>
        <end position="25"/>
    </location>
</feature>
<evidence type="ECO:0000313" key="2">
    <source>
        <dbReference type="EMBL" id="RAP78453.1"/>
    </source>
</evidence>
<dbReference type="AlphaFoldDB" id="A0A328U9F3"/>
<reference evidence="2 3" key="1">
    <citation type="submission" date="2018-06" db="EMBL/GenBank/DDBJ databases">
        <title>Paenibacillus montanisoli sp. nov., isolated from mountain area soil.</title>
        <authorList>
            <person name="Wu M."/>
        </authorList>
    </citation>
    <scope>NUCLEOTIDE SEQUENCE [LARGE SCALE GENOMIC DNA]</scope>
    <source>
        <strain evidence="2 3">RA17</strain>
    </source>
</reference>
<comment type="caution">
    <text evidence="2">The sequence shown here is derived from an EMBL/GenBank/DDBJ whole genome shotgun (WGS) entry which is preliminary data.</text>
</comment>
<keyword evidence="1" id="KW-0812">Transmembrane</keyword>
<evidence type="ECO:0000256" key="1">
    <source>
        <dbReference type="SAM" id="Phobius"/>
    </source>
</evidence>
<accession>A0A328U9F3</accession>
<name>A0A328U9F3_9BACL</name>
<keyword evidence="3" id="KW-1185">Reference proteome</keyword>
<dbReference type="OrthoDB" id="2607556at2"/>
<gene>
    <name evidence="2" type="ORF">DL346_08520</name>
</gene>
<protein>
    <recommendedName>
        <fullName evidence="4">DUF4340 domain-containing protein</fullName>
    </recommendedName>
</protein>
<organism evidence="2 3">
    <name type="scientific">Paenibacillus montanisoli</name>
    <dbReference type="NCBI Taxonomy" id="2081970"/>
    <lineage>
        <taxon>Bacteria</taxon>
        <taxon>Bacillati</taxon>
        <taxon>Bacillota</taxon>
        <taxon>Bacilli</taxon>
        <taxon>Bacillales</taxon>
        <taxon>Paenibacillaceae</taxon>
        <taxon>Paenibacillus</taxon>
    </lineage>
</organism>
<sequence>MVNNKKSLAIIFGIVLLGLVLLFLYDREESIEEPVIPHKEIASNEVVNVKMTIGFQDGPTWKWKNVTLSELEVNEILSWFNSVPENEITEVENYTSALVAGIGIELKSNYEIRIQYDQKNVYVTRNDVKSGNALTKYILNGSELNDFFDKKMNRSK</sequence>
<dbReference type="Proteomes" id="UP000249260">
    <property type="component" value="Unassembled WGS sequence"/>
</dbReference>
<dbReference type="RefSeq" id="WP_112881576.1">
    <property type="nucleotide sequence ID" value="NZ_QLUW01000001.1"/>
</dbReference>
<keyword evidence="1" id="KW-1133">Transmembrane helix</keyword>
<evidence type="ECO:0000313" key="3">
    <source>
        <dbReference type="Proteomes" id="UP000249260"/>
    </source>
</evidence>